<comment type="caution">
    <text evidence="1">The sequence shown here is derived from an EMBL/GenBank/DDBJ whole genome shotgun (WGS) entry which is preliminary data.</text>
</comment>
<dbReference type="Proteomes" id="UP001054945">
    <property type="component" value="Unassembled WGS sequence"/>
</dbReference>
<accession>A0AAV4XLR2</accession>
<protein>
    <submittedName>
        <fullName evidence="1">Uncharacterized protein</fullName>
    </submittedName>
</protein>
<name>A0AAV4XLR2_CAEEX</name>
<dbReference type="EMBL" id="BPLR01017878">
    <property type="protein sequence ID" value="GIY95165.1"/>
    <property type="molecule type" value="Genomic_DNA"/>
</dbReference>
<sequence length="75" mass="8830">MHLNVPPMLRGKSLWRRHLFAAILEDVEPSRFSRTVQSISSVEYQLTPEILQCQEDFARDCNEDSRYLQCQDFAI</sequence>
<organism evidence="1 2">
    <name type="scientific">Caerostris extrusa</name>
    <name type="common">Bark spider</name>
    <name type="synonym">Caerostris bankana</name>
    <dbReference type="NCBI Taxonomy" id="172846"/>
    <lineage>
        <taxon>Eukaryota</taxon>
        <taxon>Metazoa</taxon>
        <taxon>Ecdysozoa</taxon>
        <taxon>Arthropoda</taxon>
        <taxon>Chelicerata</taxon>
        <taxon>Arachnida</taxon>
        <taxon>Araneae</taxon>
        <taxon>Araneomorphae</taxon>
        <taxon>Entelegynae</taxon>
        <taxon>Araneoidea</taxon>
        <taxon>Araneidae</taxon>
        <taxon>Caerostris</taxon>
    </lineage>
</organism>
<proteinExistence type="predicted"/>
<evidence type="ECO:0000313" key="2">
    <source>
        <dbReference type="Proteomes" id="UP001054945"/>
    </source>
</evidence>
<dbReference type="AlphaFoldDB" id="A0AAV4XLR2"/>
<gene>
    <name evidence="1" type="ORF">CEXT_540661</name>
</gene>
<evidence type="ECO:0000313" key="1">
    <source>
        <dbReference type="EMBL" id="GIY95165.1"/>
    </source>
</evidence>
<keyword evidence="2" id="KW-1185">Reference proteome</keyword>
<reference evidence="1 2" key="1">
    <citation type="submission" date="2021-06" db="EMBL/GenBank/DDBJ databases">
        <title>Caerostris extrusa draft genome.</title>
        <authorList>
            <person name="Kono N."/>
            <person name="Arakawa K."/>
        </authorList>
    </citation>
    <scope>NUCLEOTIDE SEQUENCE [LARGE SCALE GENOMIC DNA]</scope>
</reference>